<reference evidence="1 2" key="1">
    <citation type="journal article" date="2018" name="Mol. Plant">
        <title>The genome of Artemisia annua provides insight into the evolution of Asteraceae family and artemisinin biosynthesis.</title>
        <authorList>
            <person name="Shen Q."/>
            <person name="Zhang L."/>
            <person name="Liao Z."/>
            <person name="Wang S."/>
            <person name="Yan T."/>
            <person name="Shi P."/>
            <person name="Liu M."/>
            <person name="Fu X."/>
            <person name="Pan Q."/>
            <person name="Wang Y."/>
            <person name="Lv Z."/>
            <person name="Lu X."/>
            <person name="Zhang F."/>
            <person name="Jiang W."/>
            <person name="Ma Y."/>
            <person name="Chen M."/>
            <person name="Hao X."/>
            <person name="Li L."/>
            <person name="Tang Y."/>
            <person name="Lv G."/>
            <person name="Zhou Y."/>
            <person name="Sun X."/>
            <person name="Brodelius P.E."/>
            <person name="Rose J.K.C."/>
            <person name="Tang K."/>
        </authorList>
    </citation>
    <scope>NUCLEOTIDE SEQUENCE [LARGE SCALE GENOMIC DNA]</scope>
    <source>
        <strain evidence="2">cv. Huhao1</strain>
        <tissue evidence="1">Leaf</tissue>
    </source>
</reference>
<dbReference type="AlphaFoldDB" id="A0A2U1M766"/>
<proteinExistence type="predicted"/>
<name>A0A2U1M766_ARTAN</name>
<keyword evidence="2" id="KW-1185">Reference proteome</keyword>
<dbReference type="EMBL" id="PKPP01006269">
    <property type="protein sequence ID" value="PWA57076.1"/>
    <property type="molecule type" value="Genomic_DNA"/>
</dbReference>
<sequence>MSLNPKFSIYVIEDIYAIETPKDTGVKNPTGAVKGGVIEDSRERNVDAMERRLTSTQQVNKSVKSKIHFKTIENG</sequence>
<organism evidence="1 2">
    <name type="scientific">Artemisia annua</name>
    <name type="common">Sweet wormwood</name>
    <dbReference type="NCBI Taxonomy" id="35608"/>
    <lineage>
        <taxon>Eukaryota</taxon>
        <taxon>Viridiplantae</taxon>
        <taxon>Streptophyta</taxon>
        <taxon>Embryophyta</taxon>
        <taxon>Tracheophyta</taxon>
        <taxon>Spermatophyta</taxon>
        <taxon>Magnoliopsida</taxon>
        <taxon>eudicotyledons</taxon>
        <taxon>Gunneridae</taxon>
        <taxon>Pentapetalae</taxon>
        <taxon>asterids</taxon>
        <taxon>campanulids</taxon>
        <taxon>Asterales</taxon>
        <taxon>Asteraceae</taxon>
        <taxon>Asteroideae</taxon>
        <taxon>Anthemideae</taxon>
        <taxon>Artemisiinae</taxon>
        <taxon>Artemisia</taxon>
    </lineage>
</organism>
<gene>
    <name evidence="1" type="ORF">CTI12_AA412820</name>
</gene>
<protein>
    <submittedName>
        <fullName evidence="1">Uncharacterized protein</fullName>
    </submittedName>
</protein>
<accession>A0A2U1M766</accession>
<comment type="caution">
    <text evidence="1">The sequence shown here is derived from an EMBL/GenBank/DDBJ whole genome shotgun (WGS) entry which is preliminary data.</text>
</comment>
<evidence type="ECO:0000313" key="1">
    <source>
        <dbReference type="EMBL" id="PWA57076.1"/>
    </source>
</evidence>
<dbReference type="Proteomes" id="UP000245207">
    <property type="component" value="Unassembled WGS sequence"/>
</dbReference>
<evidence type="ECO:0000313" key="2">
    <source>
        <dbReference type="Proteomes" id="UP000245207"/>
    </source>
</evidence>